<keyword evidence="2" id="KW-0378">Hydrolase</keyword>
<dbReference type="AlphaFoldDB" id="A0A343TH97"/>
<dbReference type="Proteomes" id="UP000263012">
    <property type="component" value="Chromosome"/>
</dbReference>
<dbReference type="KEGG" id="hdf:AArcSl_0825"/>
<evidence type="ECO:0000256" key="1">
    <source>
        <dbReference type="SAM" id="MobiDB-lite"/>
    </source>
</evidence>
<name>A0A343TH97_9EURY</name>
<proteinExistence type="predicted"/>
<evidence type="ECO:0000313" key="3">
    <source>
        <dbReference type="Proteomes" id="UP000263012"/>
    </source>
</evidence>
<organism evidence="2 3">
    <name type="scientific">Halalkaliarchaeum desulfuricum</name>
    <dbReference type="NCBI Taxonomy" id="2055893"/>
    <lineage>
        <taxon>Archaea</taxon>
        <taxon>Methanobacteriati</taxon>
        <taxon>Methanobacteriota</taxon>
        <taxon>Stenosarchaea group</taxon>
        <taxon>Halobacteria</taxon>
        <taxon>Halobacteriales</taxon>
        <taxon>Haloferacaceae</taxon>
        <taxon>Halalkaliarchaeum</taxon>
    </lineage>
</organism>
<feature type="region of interest" description="Disordered" evidence="1">
    <location>
        <begin position="1"/>
        <end position="20"/>
    </location>
</feature>
<keyword evidence="3" id="KW-1185">Reference proteome</keyword>
<accession>A0A343TH97</accession>
<protein>
    <submittedName>
        <fullName evidence="2">Adenosylhomocysteinase</fullName>
        <ecNumber evidence="2">3.3.1.1</ecNumber>
    </submittedName>
</protein>
<dbReference type="RefSeq" id="WP_119815447.1">
    <property type="nucleotide sequence ID" value="NZ_CP025066.1"/>
</dbReference>
<sequence length="61" mass="6961">MTRGLAKLAGDPGLEPELHPFPARFDREVAAEKLAAMDVSIDEITAAQRRYHEQWEEHDDE</sequence>
<dbReference type="EMBL" id="CP025066">
    <property type="protein sequence ID" value="AUX08469.1"/>
    <property type="molecule type" value="Genomic_DNA"/>
</dbReference>
<dbReference type="SUPFAM" id="SSF52283">
    <property type="entry name" value="Formate/glycerate dehydrogenase catalytic domain-like"/>
    <property type="match status" value="1"/>
</dbReference>
<dbReference type="GO" id="GO:0016787">
    <property type="term" value="F:hydrolase activity"/>
    <property type="evidence" value="ECO:0007669"/>
    <property type="project" value="UniProtKB-KW"/>
</dbReference>
<evidence type="ECO:0000313" key="2">
    <source>
        <dbReference type="EMBL" id="AUX08469.1"/>
    </source>
</evidence>
<dbReference type="InterPro" id="IPR042172">
    <property type="entry name" value="Adenosylhomocyst_ase-like_sf"/>
</dbReference>
<reference evidence="3" key="1">
    <citation type="submission" date="2017-11" db="EMBL/GenBank/DDBJ databases">
        <title>Phenotypic and genomic properties of facultatively anaerobic sulfur-reducing natronoarchaea from hypersaline soda lakes.</title>
        <authorList>
            <person name="Sorokin D.Y."/>
            <person name="Kublanov I.V."/>
            <person name="Roman P."/>
            <person name="Sinninghe Damste J.S."/>
            <person name="Golyshin P.N."/>
            <person name="Rojo D."/>
            <person name="Ciordia S."/>
            <person name="Mena M.D.C."/>
            <person name="Ferrer M."/>
            <person name="Messina E."/>
            <person name="Smedile F."/>
            <person name="La Spada G."/>
            <person name="La Cono V."/>
            <person name="Yakimov M.M."/>
        </authorList>
    </citation>
    <scope>NUCLEOTIDE SEQUENCE [LARGE SCALE GENOMIC DNA]</scope>
    <source>
        <strain evidence="3">AArc-Sl</strain>
    </source>
</reference>
<dbReference type="EC" id="3.3.1.1" evidence="2"/>
<gene>
    <name evidence="2" type="primary">ahcY</name>
    <name evidence="2" type="ORF">AArcSl_0825</name>
</gene>
<dbReference type="GeneID" id="37877170"/>
<dbReference type="Gene3D" id="3.40.50.1480">
    <property type="entry name" value="Adenosylhomocysteinase-like"/>
    <property type="match status" value="1"/>
</dbReference>